<dbReference type="PROSITE" id="PS50835">
    <property type="entry name" value="IG_LIKE"/>
    <property type="match status" value="1"/>
</dbReference>
<dbReference type="InterPro" id="IPR003598">
    <property type="entry name" value="Ig_sub2"/>
</dbReference>
<evidence type="ECO:0000313" key="5">
    <source>
        <dbReference type="EMBL" id="CAK8697615.1"/>
    </source>
</evidence>
<organism evidence="5 6">
    <name type="scientific">Clavelina lepadiformis</name>
    <name type="common">Light-bulb sea squirt</name>
    <name type="synonym">Ascidia lepadiformis</name>
    <dbReference type="NCBI Taxonomy" id="159417"/>
    <lineage>
        <taxon>Eukaryota</taxon>
        <taxon>Metazoa</taxon>
        <taxon>Chordata</taxon>
        <taxon>Tunicata</taxon>
        <taxon>Ascidiacea</taxon>
        <taxon>Aplousobranchia</taxon>
        <taxon>Clavelinidae</taxon>
        <taxon>Clavelina</taxon>
    </lineage>
</organism>
<feature type="region of interest" description="Disordered" evidence="1">
    <location>
        <begin position="585"/>
        <end position="636"/>
    </location>
</feature>
<feature type="region of interest" description="Disordered" evidence="1">
    <location>
        <begin position="449"/>
        <end position="491"/>
    </location>
</feature>
<keyword evidence="2" id="KW-1133">Transmembrane helix</keyword>
<keyword evidence="3" id="KW-0732">Signal</keyword>
<evidence type="ECO:0000313" key="6">
    <source>
        <dbReference type="Proteomes" id="UP001642483"/>
    </source>
</evidence>
<dbReference type="SMART" id="SM00409">
    <property type="entry name" value="IG"/>
    <property type="match status" value="1"/>
</dbReference>
<dbReference type="EMBL" id="CAWYQH010000163">
    <property type="protein sequence ID" value="CAK8697615.1"/>
    <property type="molecule type" value="Genomic_DNA"/>
</dbReference>
<dbReference type="Proteomes" id="UP001642483">
    <property type="component" value="Unassembled WGS sequence"/>
</dbReference>
<comment type="caution">
    <text evidence="5">The sequence shown here is derived from an EMBL/GenBank/DDBJ whole genome shotgun (WGS) entry which is preliminary data.</text>
</comment>
<name>A0ABP0H1F3_CLALP</name>
<evidence type="ECO:0000256" key="3">
    <source>
        <dbReference type="SAM" id="SignalP"/>
    </source>
</evidence>
<keyword evidence="2" id="KW-0472">Membrane</keyword>
<dbReference type="InterPro" id="IPR013098">
    <property type="entry name" value="Ig_I-set"/>
</dbReference>
<gene>
    <name evidence="5" type="ORF">CVLEPA_LOCUS31122</name>
</gene>
<evidence type="ECO:0000256" key="2">
    <source>
        <dbReference type="SAM" id="Phobius"/>
    </source>
</evidence>
<accession>A0ABP0H1F3</accession>
<proteinExistence type="predicted"/>
<evidence type="ECO:0000259" key="4">
    <source>
        <dbReference type="PROSITE" id="PS50835"/>
    </source>
</evidence>
<sequence>MVMFPKFILICFSVYCIINTAEGQDCRPHSGLSLEKMAVSSHIVIQATPKKITGKVGKGSHQMYNITAKVASTFATHNGGFKKGDKIEFGPVGKSSDCQEVKPGKTKYLLFLQKPNDNDILWVQYNPIRKVKRRDLRKIGKLLCKNCLQAPKFKQSEKTYKKQVGDKITIKCKVSGKPKPGVSWYHNGKLLDKHNTPKGFRVKIRKRGGGGTIKIKKLEVKHNNNIFTCSAQNVASDVIANYTVTLVVKVPIRCDQCSKVNADLCGNHGNCCLGSDKIPYCECYESYKGTRCDEKAYRESIDIKVEDEFRHRQRVIAVLGMCLALFGVLFLCMAVYCLFKLKRLKSSPPFVQIDGRTYTRKTSNYEFTPGKNRPGLSFESNQYNAPSLQSFNAVNQIHKAGTSSDISSAGAVLDEPVQPSLATRKKIYPRNLNGYNNVRPRLNGTAKNVRSGSGMHPAPFGQQENVSHQISTSEHEITSMQVNVRPEERTSVKKRSIAVSRATPDNHYEKIYLSEIHSYHCQTWDGKLPQSHVVTTFPPNGDIKQENVDVGSCSHDLAESSLCTDMHCSSTDDSSQMTNQHANLPHTLQNVPSVSEDSRRDFRITSSSEHTHNCQDYVVPRGNRSPTSTDDHDDPFRGVEIPDTSLCFCNSSPCEHDTLQVHLPQKNSTTVPNILYV</sequence>
<dbReference type="InterPro" id="IPR057909">
    <property type="entry name" value="NRG2_N"/>
</dbReference>
<feature type="compositionally biased region" description="Polar residues" evidence="1">
    <location>
        <begin position="462"/>
        <end position="482"/>
    </location>
</feature>
<reference evidence="5 6" key="1">
    <citation type="submission" date="2024-02" db="EMBL/GenBank/DDBJ databases">
        <authorList>
            <person name="Daric V."/>
            <person name="Darras S."/>
        </authorList>
    </citation>
    <scope>NUCLEOTIDE SEQUENCE [LARGE SCALE GENOMIC DNA]</scope>
</reference>
<evidence type="ECO:0000256" key="1">
    <source>
        <dbReference type="SAM" id="MobiDB-lite"/>
    </source>
</evidence>
<feature type="domain" description="Ig-like" evidence="4">
    <location>
        <begin position="151"/>
        <end position="245"/>
    </location>
</feature>
<dbReference type="Pfam" id="PF07679">
    <property type="entry name" value="I-set"/>
    <property type="match status" value="1"/>
</dbReference>
<feature type="chain" id="PRO_5045508852" description="Ig-like domain-containing protein" evidence="3">
    <location>
        <begin position="24"/>
        <end position="677"/>
    </location>
</feature>
<dbReference type="InterPro" id="IPR013783">
    <property type="entry name" value="Ig-like_fold"/>
</dbReference>
<dbReference type="Pfam" id="PF25518">
    <property type="entry name" value="NRG2_N"/>
    <property type="match status" value="1"/>
</dbReference>
<feature type="signal peptide" evidence="3">
    <location>
        <begin position="1"/>
        <end position="23"/>
    </location>
</feature>
<dbReference type="InterPro" id="IPR003599">
    <property type="entry name" value="Ig_sub"/>
</dbReference>
<dbReference type="SUPFAM" id="SSF48726">
    <property type="entry name" value="Immunoglobulin"/>
    <property type="match status" value="1"/>
</dbReference>
<keyword evidence="2" id="KW-0812">Transmembrane</keyword>
<dbReference type="InterPro" id="IPR007110">
    <property type="entry name" value="Ig-like_dom"/>
</dbReference>
<feature type="compositionally biased region" description="Basic and acidic residues" evidence="1">
    <location>
        <begin position="596"/>
        <end position="613"/>
    </location>
</feature>
<dbReference type="SMART" id="SM00408">
    <property type="entry name" value="IGc2"/>
    <property type="match status" value="1"/>
</dbReference>
<dbReference type="InterPro" id="IPR036179">
    <property type="entry name" value="Ig-like_dom_sf"/>
</dbReference>
<dbReference type="Gene3D" id="2.60.40.10">
    <property type="entry name" value="Immunoglobulins"/>
    <property type="match status" value="1"/>
</dbReference>
<protein>
    <recommendedName>
        <fullName evidence="4">Ig-like domain-containing protein</fullName>
    </recommendedName>
</protein>
<feature type="transmembrane region" description="Helical" evidence="2">
    <location>
        <begin position="315"/>
        <end position="339"/>
    </location>
</feature>
<feature type="compositionally biased region" description="Polar residues" evidence="1">
    <location>
        <begin position="585"/>
        <end position="595"/>
    </location>
</feature>
<dbReference type="InterPro" id="IPR000742">
    <property type="entry name" value="EGF"/>
</dbReference>
<dbReference type="PROSITE" id="PS00022">
    <property type="entry name" value="EGF_1"/>
    <property type="match status" value="1"/>
</dbReference>
<keyword evidence="6" id="KW-1185">Reference proteome</keyword>